<dbReference type="AlphaFoldDB" id="A0AAJ4EL59"/>
<feature type="signal peptide" evidence="1">
    <location>
        <begin position="1"/>
        <end position="18"/>
    </location>
</feature>
<reference evidence="2 3" key="1">
    <citation type="submission" date="2019-11" db="EMBL/GenBank/DDBJ databases">
        <title>Whole genome sequencing and comparative genomics analyses of five strains of Spiroplasma citri.</title>
        <authorList>
            <person name="Yokomi R."/>
            <person name="Chen J."/>
            <person name="Rattner R."/>
            <person name="Vidalakis G."/>
        </authorList>
    </citation>
    <scope>NUCLEOTIDE SEQUENCE [LARGE SCALE GENOMIC DNA]</scope>
    <source>
        <strain evidence="2 3">BR12</strain>
    </source>
</reference>
<proteinExistence type="predicted"/>
<gene>
    <name evidence="2" type="ORF">GL298_09455</name>
</gene>
<name>A0AAJ4EL59_SPICI</name>
<accession>A0AAJ4EL59</accession>
<dbReference type="EMBL" id="CP046368">
    <property type="protein sequence ID" value="QIA69639.1"/>
    <property type="molecule type" value="Genomic_DNA"/>
</dbReference>
<sequence length="354" mass="42090">MKKLLSLLSILSLSFVNTLNLISCGNIFNNKTHLPPSNLENVLKVNSETNIDLEKIYLPHPVLIQQRGYKGTFFNKYKTDTIKKLTDSFLSKADINLAIKFKTEFSTYKQLQSYLKIEQQNYWQNLLNNICQQYQNNLKQIILLFYNFVANIWNKTNISEILQKIEIKNVIDGDNNVLGQTNNHQTILINKKVLSCAFEKTINSEWHKGQFTTNNFLHILIHELGHIFYFYDWETFKINHIFYLKQFLAQKINNLNKFSELDKEKVLKIFANSNYGLNDDDELLAEGFAYWLLTKQNMQTKIWEFWNEYFTSYLRQIRDKKKKGSVNNVKHNNRNDGNNCRNRLVWLFMKVSWY</sequence>
<feature type="chain" id="PRO_5042508865" description="Lipoprotein" evidence="1">
    <location>
        <begin position="19"/>
        <end position="354"/>
    </location>
</feature>
<evidence type="ECO:0000256" key="1">
    <source>
        <dbReference type="SAM" id="SignalP"/>
    </source>
</evidence>
<dbReference type="Proteomes" id="UP000464735">
    <property type="component" value="Chromosome"/>
</dbReference>
<dbReference type="RefSeq" id="WP_164028499.1">
    <property type="nucleotide sequence ID" value="NZ_CP046368.1"/>
</dbReference>
<protein>
    <recommendedName>
        <fullName evidence="4">Lipoprotein</fullName>
    </recommendedName>
</protein>
<keyword evidence="1" id="KW-0732">Signal</keyword>
<dbReference type="Gene3D" id="3.40.390.10">
    <property type="entry name" value="Collagenase (Catalytic Domain)"/>
    <property type="match status" value="1"/>
</dbReference>
<evidence type="ECO:0000313" key="3">
    <source>
        <dbReference type="Proteomes" id="UP000464735"/>
    </source>
</evidence>
<dbReference type="GO" id="GO:0008237">
    <property type="term" value="F:metallopeptidase activity"/>
    <property type="evidence" value="ECO:0007669"/>
    <property type="project" value="InterPro"/>
</dbReference>
<organism evidence="2 3">
    <name type="scientific">Spiroplasma citri</name>
    <dbReference type="NCBI Taxonomy" id="2133"/>
    <lineage>
        <taxon>Bacteria</taxon>
        <taxon>Bacillati</taxon>
        <taxon>Mycoplasmatota</taxon>
        <taxon>Mollicutes</taxon>
        <taxon>Entomoplasmatales</taxon>
        <taxon>Spiroplasmataceae</taxon>
        <taxon>Spiroplasma</taxon>
    </lineage>
</organism>
<dbReference type="InterPro" id="IPR024079">
    <property type="entry name" value="MetalloPept_cat_dom_sf"/>
</dbReference>
<evidence type="ECO:0008006" key="4">
    <source>
        <dbReference type="Google" id="ProtNLM"/>
    </source>
</evidence>
<evidence type="ECO:0000313" key="2">
    <source>
        <dbReference type="EMBL" id="QIA69639.1"/>
    </source>
</evidence>